<organism evidence="2 3">
    <name type="scientific">Colocasia esculenta</name>
    <name type="common">Wild taro</name>
    <name type="synonym">Arum esculentum</name>
    <dbReference type="NCBI Taxonomy" id="4460"/>
    <lineage>
        <taxon>Eukaryota</taxon>
        <taxon>Viridiplantae</taxon>
        <taxon>Streptophyta</taxon>
        <taxon>Embryophyta</taxon>
        <taxon>Tracheophyta</taxon>
        <taxon>Spermatophyta</taxon>
        <taxon>Magnoliopsida</taxon>
        <taxon>Liliopsida</taxon>
        <taxon>Araceae</taxon>
        <taxon>Aroideae</taxon>
        <taxon>Colocasieae</taxon>
        <taxon>Colocasia</taxon>
    </lineage>
</organism>
<name>A0A843WJ93_COLES</name>
<feature type="region of interest" description="Disordered" evidence="1">
    <location>
        <begin position="1"/>
        <end position="35"/>
    </location>
</feature>
<evidence type="ECO:0000256" key="1">
    <source>
        <dbReference type="SAM" id="MobiDB-lite"/>
    </source>
</evidence>
<evidence type="ECO:0000313" key="2">
    <source>
        <dbReference type="EMBL" id="MQM10482.1"/>
    </source>
</evidence>
<dbReference type="Proteomes" id="UP000652761">
    <property type="component" value="Unassembled WGS sequence"/>
</dbReference>
<evidence type="ECO:0000313" key="3">
    <source>
        <dbReference type="Proteomes" id="UP000652761"/>
    </source>
</evidence>
<dbReference type="AlphaFoldDB" id="A0A843WJ93"/>
<accession>A0A843WJ93</accession>
<sequence>MDLTSGENQSGSAVNEKGGVRTDQGIPISSDLGSSDLSIYSSAQAGLTTSRPEQSRKTLK</sequence>
<reference evidence="2" key="1">
    <citation type="submission" date="2017-07" db="EMBL/GenBank/DDBJ databases">
        <title>Taro Niue Genome Assembly and Annotation.</title>
        <authorList>
            <person name="Atibalentja N."/>
            <person name="Keating K."/>
            <person name="Fields C.J."/>
        </authorList>
    </citation>
    <scope>NUCLEOTIDE SEQUENCE</scope>
    <source>
        <strain evidence="2">Niue_2</strain>
        <tissue evidence="2">Leaf</tissue>
    </source>
</reference>
<dbReference type="EMBL" id="NMUH01004684">
    <property type="protein sequence ID" value="MQM10482.1"/>
    <property type="molecule type" value="Genomic_DNA"/>
</dbReference>
<proteinExistence type="predicted"/>
<protein>
    <submittedName>
        <fullName evidence="2">Uncharacterized protein</fullName>
    </submittedName>
</protein>
<gene>
    <name evidence="2" type="ORF">Taro_043376</name>
</gene>
<comment type="caution">
    <text evidence="2">The sequence shown here is derived from an EMBL/GenBank/DDBJ whole genome shotgun (WGS) entry which is preliminary data.</text>
</comment>
<feature type="compositionally biased region" description="Polar residues" evidence="1">
    <location>
        <begin position="1"/>
        <end position="13"/>
    </location>
</feature>
<keyword evidence="3" id="KW-1185">Reference proteome</keyword>